<name>A0ABV8U4G7_9ACTN</name>
<dbReference type="InterPro" id="IPR011701">
    <property type="entry name" value="MFS"/>
</dbReference>
<evidence type="ECO:0000313" key="8">
    <source>
        <dbReference type="EMBL" id="MFC4337532.1"/>
    </source>
</evidence>
<organism evidence="8 9">
    <name type="scientific">Salininema proteolyticum</name>
    <dbReference type="NCBI Taxonomy" id="1607685"/>
    <lineage>
        <taxon>Bacteria</taxon>
        <taxon>Bacillati</taxon>
        <taxon>Actinomycetota</taxon>
        <taxon>Actinomycetes</taxon>
        <taxon>Glycomycetales</taxon>
        <taxon>Glycomycetaceae</taxon>
        <taxon>Salininema</taxon>
    </lineage>
</organism>
<feature type="transmembrane region" description="Helical" evidence="6">
    <location>
        <begin position="38"/>
        <end position="61"/>
    </location>
</feature>
<proteinExistence type="predicted"/>
<evidence type="ECO:0000256" key="1">
    <source>
        <dbReference type="ARBA" id="ARBA00004651"/>
    </source>
</evidence>
<feature type="transmembrane region" description="Helical" evidence="6">
    <location>
        <begin position="73"/>
        <end position="92"/>
    </location>
</feature>
<feature type="domain" description="Major facilitator superfamily (MFS) profile" evidence="7">
    <location>
        <begin position="222"/>
        <end position="408"/>
    </location>
</feature>
<gene>
    <name evidence="8" type="ORF">ACFPET_20250</name>
</gene>
<keyword evidence="5 6" id="KW-0472">Membrane</keyword>
<dbReference type="PANTHER" id="PTHR23513">
    <property type="entry name" value="INTEGRAL MEMBRANE EFFLUX PROTEIN-RELATED"/>
    <property type="match status" value="1"/>
</dbReference>
<keyword evidence="4 6" id="KW-1133">Transmembrane helix</keyword>
<comment type="caution">
    <text evidence="8">The sequence shown here is derived from an EMBL/GenBank/DDBJ whole genome shotgun (WGS) entry which is preliminary data.</text>
</comment>
<evidence type="ECO:0000256" key="2">
    <source>
        <dbReference type="ARBA" id="ARBA00022475"/>
    </source>
</evidence>
<comment type="subcellular location">
    <subcellularLocation>
        <location evidence="1">Cell membrane</location>
        <topology evidence="1">Multi-pass membrane protein</topology>
    </subcellularLocation>
</comment>
<reference evidence="9" key="1">
    <citation type="journal article" date="2019" name="Int. J. Syst. Evol. Microbiol.">
        <title>The Global Catalogue of Microorganisms (GCM) 10K type strain sequencing project: providing services to taxonomists for standard genome sequencing and annotation.</title>
        <authorList>
            <consortium name="The Broad Institute Genomics Platform"/>
            <consortium name="The Broad Institute Genome Sequencing Center for Infectious Disease"/>
            <person name="Wu L."/>
            <person name="Ma J."/>
        </authorList>
    </citation>
    <scope>NUCLEOTIDE SEQUENCE [LARGE SCALE GENOMIC DNA]</scope>
    <source>
        <strain evidence="9">IBRC-M 10908</strain>
    </source>
</reference>
<feature type="transmembrane region" description="Helical" evidence="6">
    <location>
        <begin position="9"/>
        <end position="32"/>
    </location>
</feature>
<evidence type="ECO:0000256" key="4">
    <source>
        <dbReference type="ARBA" id="ARBA00022989"/>
    </source>
</evidence>
<dbReference type="PROSITE" id="PS50850">
    <property type="entry name" value="MFS"/>
    <property type="match status" value="1"/>
</dbReference>
<dbReference type="EMBL" id="JBHSDK010000034">
    <property type="protein sequence ID" value="MFC4337532.1"/>
    <property type="molecule type" value="Genomic_DNA"/>
</dbReference>
<keyword evidence="9" id="KW-1185">Reference proteome</keyword>
<dbReference type="InterPro" id="IPR020846">
    <property type="entry name" value="MFS_dom"/>
</dbReference>
<evidence type="ECO:0000313" key="9">
    <source>
        <dbReference type="Proteomes" id="UP001595823"/>
    </source>
</evidence>
<dbReference type="PANTHER" id="PTHR23513:SF6">
    <property type="entry name" value="MAJOR FACILITATOR SUPERFAMILY ASSOCIATED DOMAIN-CONTAINING PROTEIN"/>
    <property type="match status" value="1"/>
</dbReference>
<feature type="transmembrane region" description="Helical" evidence="6">
    <location>
        <begin position="259"/>
        <end position="277"/>
    </location>
</feature>
<feature type="transmembrane region" description="Helical" evidence="6">
    <location>
        <begin position="354"/>
        <end position="376"/>
    </location>
</feature>
<dbReference type="Pfam" id="PF07690">
    <property type="entry name" value="MFS_1"/>
    <property type="match status" value="1"/>
</dbReference>
<keyword evidence="2" id="KW-1003">Cell membrane</keyword>
<keyword evidence="3 6" id="KW-0812">Transmembrane</keyword>
<dbReference type="SUPFAM" id="SSF103473">
    <property type="entry name" value="MFS general substrate transporter"/>
    <property type="match status" value="1"/>
</dbReference>
<dbReference type="Proteomes" id="UP001595823">
    <property type="component" value="Unassembled WGS sequence"/>
</dbReference>
<feature type="transmembrane region" description="Helical" evidence="6">
    <location>
        <begin position="289"/>
        <end position="307"/>
    </location>
</feature>
<evidence type="ECO:0000256" key="6">
    <source>
        <dbReference type="SAM" id="Phobius"/>
    </source>
</evidence>
<sequence>MRQSAFRRFFAAGVFGSIGQRMWLFAVPLAAIGPLGASAFQVGLLTALANAAVVAFSLPLGVWIDRSAPRRRLIASGLVRAAVVVSVPLAWWADALSYWHLAAVVFASGALDLLYQTSRQSLLPPLVGRPRLVEANARLEAVNQTTSLGGPALAGQMVAILSTPVTMLAGAVSMAASSIAVAAIPASAADTDEKPDGRGDAASRSFRRDMAEGMRFVLGEPVLRVLASSNLLANSAVFMFGSVQVYYLAHSLGMGPGQIGVLLSAGGAGGVAGAFTARKIAARLGQGPAMAAALVLFAPCSAMLPLTTGASTAALGGAGLAGMMFFAVVYNVAQVSTRQAITPPRLLGRVNATFRFATGIMAVAGALVGGAIAEAVDARTALWTSTALGFTACLPVLLSPVRRLRQLP</sequence>
<dbReference type="CDD" id="cd06173">
    <property type="entry name" value="MFS_MefA_like"/>
    <property type="match status" value="1"/>
</dbReference>
<dbReference type="InterPro" id="IPR036259">
    <property type="entry name" value="MFS_trans_sf"/>
</dbReference>
<feature type="transmembrane region" description="Helical" evidence="6">
    <location>
        <begin position="382"/>
        <end position="401"/>
    </location>
</feature>
<feature type="transmembrane region" description="Helical" evidence="6">
    <location>
        <begin position="222"/>
        <end position="247"/>
    </location>
</feature>
<evidence type="ECO:0000256" key="5">
    <source>
        <dbReference type="ARBA" id="ARBA00023136"/>
    </source>
</evidence>
<dbReference type="RefSeq" id="WP_380624613.1">
    <property type="nucleotide sequence ID" value="NZ_JBHSDK010000034.1"/>
</dbReference>
<evidence type="ECO:0000256" key="3">
    <source>
        <dbReference type="ARBA" id="ARBA00022692"/>
    </source>
</evidence>
<evidence type="ECO:0000259" key="7">
    <source>
        <dbReference type="PROSITE" id="PS50850"/>
    </source>
</evidence>
<accession>A0ABV8U4G7</accession>
<protein>
    <submittedName>
        <fullName evidence="8">MFS transporter</fullName>
    </submittedName>
</protein>
<feature type="transmembrane region" description="Helical" evidence="6">
    <location>
        <begin position="313"/>
        <end position="333"/>
    </location>
</feature>
<dbReference type="Gene3D" id="1.20.1250.20">
    <property type="entry name" value="MFS general substrate transporter like domains"/>
    <property type="match status" value="1"/>
</dbReference>